<protein>
    <submittedName>
        <fullName evidence="2">Aquaporin AQPAn.G</fullName>
    </submittedName>
</protein>
<evidence type="ECO:0000313" key="2">
    <source>
        <dbReference type="EMBL" id="KAK0049960.1"/>
    </source>
</evidence>
<dbReference type="EMBL" id="JASAOG010000120">
    <property type="protein sequence ID" value="KAK0049960.1"/>
    <property type="molecule type" value="Genomic_DNA"/>
</dbReference>
<reference evidence="2" key="2">
    <citation type="submission" date="2023-04" db="EMBL/GenBank/DDBJ databases">
        <authorList>
            <person name="Bu L."/>
            <person name="Lu L."/>
            <person name="Laidemitt M.R."/>
            <person name="Zhang S.M."/>
            <person name="Mutuku M."/>
            <person name="Mkoji G."/>
            <person name="Steinauer M."/>
            <person name="Loker E.S."/>
        </authorList>
    </citation>
    <scope>NUCLEOTIDE SEQUENCE</scope>
    <source>
        <strain evidence="2">KasaAsao</strain>
        <tissue evidence="2">Whole Snail</tissue>
    </source>
</reference>
<feature type="transmembrane region" description="Helical" evidence="1">
    <location>
        <begin position="39"/>
        <end position="63"/>
    </location>
</feature>
<evidence type="ECO:0000256" key="1">
    <source>
        <dbReference type="SAM" id="Phobius"/>
    </source>
</evidence>
<keyword evidence="1" id="KW-0812">Transmembrane</keyword>
<comment type="caution">
    <text evidence="2">The sequence shown here is derived from an EMBL/GenBank/DDBJ whole genome shotgun (WGS) entry which is preliminary data.</text>
</comment>
<dbReference type="Proteomes" id="UP001233172">
    <property type="component" value="Unassembled WGS sequence"/>
</dbReference>
<keyword evidence="1" id="KW-0472">Membrane</keyword>
<feature type="non-terminal residue" evidence="2">
    <location>
        <position position="75"/>
    </location>
</feature>
<sequence length="75" mass="8198">MSLASIPDRLCDELSLCHEGETIGQRLINRELNDLKNIAFWKGVIGEFVGCLLLIVFAVGMGLKQDGTEGPPLLQ</sequence>
<keyword evidence="3" id="KW-1185">Reference proteome</keyword>
<reference evidence="2" key="1">
    <citation type="journal article" date="2023" name="PLoS Negl. Trop. Dis.">
        <title>A genome sequence for Biomphalaria pfeifferi, the major vector snail for the human-infecting parasite Schistosoma mansoni.</title>
        <authorList>
            <person name="Bu L."/>
            <person name="Lu L."/>
            <person name="Laidemitt M.R."/>
            <person name="Zhang S.M."/>
            <person name="Mutuku M."/>
            <person name="Mkoji G."/>
            <person name="Steinauer M."/>
            <person name="Loker E.S."/>
        </authorList>
    </citation>
    <scope>NUCLEOTIDE SEQUENCE</scope>
    <source>
        <strain evidence="2">KasaAsao</strain>
    </source>
</reference>
<dbReference type="AlphaFoldDB" id="A0AAD8B8E0"/>
<gene>
    <name evidence="2" type="ORF">Bpfe_020692</name>
</gene>
<keyword evidence="1" id="KW-1133">Transmembrane helix</keyword>
<proteinExistence type="predicted"/>
<name>A0AAD8B8E0_BIOPF</name>
<organism evidence="2 3">
    <name type="scientific">Biomphalaria pfeifferi</name>
    <name type="common">Bloodfluke planorb</name>
    <name type="synonym">Freshwater snail</name>
    <dbReference type="NCBI Taxonomy" id="112525"/>
    <lineage>
        <taxon>Eukaryota</taxon>
        <taxon>Metazoa</taxon>
        <taxon>Spiralia</taxon>
        <taxon>Lophotrochozoa</taxon>
        <taxon>Mollusca</taxon>
        <taxon>Gastropoda</taxon>
        <taxon>Heterobranchia</taxon>
        <taxon>Euthyneura</taxon>
        <taxon>Panpulmonata</taxon>
        <taxon>Hygrophila</taxon>
        <taxon>Lymnaeoidea</taxon>
        <taxon>Planorbidae</taxon>
        <taxon>Biomphalaria</taxon>
    </lineage>
</organism>
<evidence type="ECO:0000313" key="3">
    <source>
        <dbReference type="Proteomes" id="UP001233172"/>
    </source>
</evidence>
<accession>A0AAD8B8E0</accession>